<evidence type="ECO:0000313" key="2">
    <source>
        <dbReference type="EMBL" id="KAK1740177.1"/>
    </source>
</evidence>
<reference evidence="2" key="1">
    <citation type="submission" date="2023-06" db="EMBL/GenBank/DDBJ databases">
        <title>Survivors Of The Sea: Transcriptome response of Skeletonema marinoi to long-term dormancy.</title>
        <authorList>
            <person name="Pinder M.I.M."/>
            <person name="Kourtchenko O."/>
            <person name="Robertson E.K."/>
            <person name="Larsson T."/>
            <person name="Maumus F."/>
            <person name="Osuna-Cruz C.M."/>
            <person name="Vancaester E."/>
            <person name="Stenow R."/>
            <person name="Vandepoele K."/>
            <person name="Ploug H."/>
            <person name="Bruchert V."/>
            <person name="Godhe A."/>
            <person name="Topel M."/>
        </authorList>
    </citation>
    <scope>NUCLEOTIDE SEQUENCE</scope>
    <source>
        <strain evidence="2">R05AC</strain>
    </source>
</reference>
<gene>
    <name evidence="2" type="ORF">QTG54_009127</name>
</gene>
<evidence type="ECO:0000256" key="1">
    <source>
        <dbReference type="SAM" id="MobiDB-lite"/>
    </source>
</evidence>
<feature type="compositionally biased region" description="Polar residues" evidence="1">
    <location>
        <begin position="105"/>
        <end position="133"/>
    </location>
</feature>
<feature type="compositionally biased region" description="Polar residues" evidence="1">
    <location>
        <begin position="1"/>
        <end position="10"/>
    </location>
</feature>
<comment type="caution">
    <text evidence="2">The sequence shown here is derived from an EMBL/GenBank/DDBJ whole genome shotgun (WGS) entry which is preliminary data.</text>
</comment>
<feature type="region of interest" description="Disordered" evidence="1">
    <location>
        <begin position="162"/>
        <end position="183"/>
    </location>
</feature>
<organism evidence="2 3">
    <name type="scientific">Skeletonema marinoi</name>
    <dbReference type="NCBI Taxonomy" id="267567"/>
    <lineage>
        <taxon>Eukaryota</taxon>
        <taxon>Sar</taxon>
        <taxon>Stramenopiles</taxon>
        <taxon>Ochrophyta</taxon>
        <taxon>Bacillariophyta</taxon>
        <taxon>Coscinodiscophyceae</taxon>
        <taxon>Thalassiosirophycidae</taxon>
        <taxon>Thalassiosirales</taxon>
        <taxon>Skeletonemataceae</taxon>
        <taxon>Skeletonema</taxon>
        <taxon>Skeletonema marinoi-dohrnii complex</taxon>
    </lineage>
</organism>
<name>A0AAD8Y630_9STRA</name>
<feature type="compositionally biased region" description="Polar residues" evidence="1">
    <location>
        <begin position="69"/>
        <end position="88"/>
    </location>
</feature>
<sequence>MPTPIDNGSSIDVGDSSMTTSPSSSSNNNDAAMVTAHSDSVPSPPPAAMNNADVTAHHPHDDGDVAMDDTTNNSSAPPTQPNSSNSVNDDADVQMSPRTEEAVNPTENLTTMSNDLESSSAPLEQSVIPASNPTKEDGGERKYPEELSLDDSMEEDHLADEEMNSVNLDTSSSFPTAEQRRRDDNHLDDALDKLQHSISEAILAFRKEEQGNESMAKEAGGTNNDGSAYVKLRDAAVEAYQTLVEYGSLLDLSLDMAPLNKRRCEKLEKIGRDLWKIIRTNPDLFNDVISDVTTNTFDIAAASSMMEQKRQRAIAGGYIRTIAVRLIFLQYIDTRCSKGCPPTLHDRSDGNKAQTPSPKELVFGLKVLSKGGRAILQHGKTARDSHDALSLAISCFNVLSGMAQSNGEAANEMKDVLLDEAFDVYSALPNAAALFEKEHHADMSTNEDDASTQADNSSVDWPTIVLKHLDAAKNFIDEHCNEALNDEGKSALKYAALQRFLPQLARLC</sequence>
<keyword evidence="3" id="KW-1185">Reference proteome</keyword>
<feature type="compositionally biased region" description="Polar residues" evidence="1">
    <location>
        <begin position="164"/>
        <end position="176"/>
    </location>
</feature>
<feature type="compositionally biased region" description="Basic and acidic residues" evidence="1">
    <location>
        <begin position="134"/>
        <end position="145"/>
    </location>
</feature>
<feature type="region of interest" description="Disordered" evidence="1">
    <location>
        <begin position="1"/>
        <end position="149"/>
    </location>
</feature>
<accession>A0AAD8Y630</accession>
<dbReference type="AlphaFoldDB" id="A0AAD8Y630"/>
<proteinExistence type="predicted"/>
<dbReference type="Proteomes" id="UP001224775">
    <property type="component" value="Unassembled WGS sequence"/>
</dbReference>
<dbReference type="EMBL" id="JATAAI010000016">
    <property type="protein sequence ID" value="KAK1740177.1"/>
    <property type="molecule type" value="Genomic_DNA"/>
</dbReference>
<protein>
    <submittedName>
        <fullName evidence="2">Uncharacterized protein</fullName>
    </submittedName>
</protein>
<feature type="compositionally biased region" description="Low complexity" evidence="1">
    <location>
        <begin position="15"/>
        <end position="33"/>
    </location>
</feature>
<evidence type="ECO:0000313" key="3">
    <source>
        <dbReference type="Proteomes" id="UP001224775"/>
    </source>
</evidence>